<feature type="region of interest" description="Disordered" evidence="1">
    <location>
        <begin position="1"/>
        <end position="32"/>
    </location>
</feature>
<comment type="caution">
    <text evidence="2">The sequence shown here is derived from an EMBL/GenBank/DDBJ whole genome shotgun (WGS) entry which is preliminary data.</text>
</comment>
<proteinExistence type="predicted"/>
<name>A0A4R2K0G0_9PSEU</name>
<reference evidence="2 3" key="1">
    <citation type="submission" date="2019-03" db="EMBL/GenBank/DDBJ databases">
        <title>Genomic Encyclopedia of Type Strains, Phase IV (KMG-IV): sequencing the most valuable type-strain genomes for metagenomic binning, comparative biology and taxonomic classification.</title>
        <authorList>
            <person name="Goeker M."/>
        </authorList>
    </citation>
    <scope>NUCLEOTIDE SEQUENCE [LARGE SCALE GENOMIC DNA]</scope>
    <source>
        <strain evidence="2 3">DSM 45934</strain>
    </source>
</reference>
<protein>
    <submittedName>
        <fullName evidence="2">Uncharacterized protein</fullName>
    </submittedName>
</protein>
<keyword evidence="3" id="KW-1185">Reference proteome</keyword>
<dbReference type="Proteomes" id="UP000295680">
    <property type="component" value="Unassembled WGS sequence"/>
</dbReference>
<dbReference type="AlphaFoldDB" id="A0A4R2K0G0"/>
<feature type="compositionally biased region" description="Basic and acidic residues" evidence="1">
    <location>
        <begin position="1"/>
        <end position="10"/>
    </location>
</feature>
<dbReference type="OrthoDB" id="3676643at2"/>
<sequence length="913" mass="99423">MRSLDNRDTDTDLAGEPSAGQAGPPVRDHTGLLALQTTAGNQAVGRALMVRREPNQSTVPADPNADPPQLARVKKLNEYIKYDPSGPREPGAGGERLFDFIHQNRSHTAEMEADYQKEFSTTVKADLFGRGVPDGVRGWAYWRFGELRPADKLFFTLYGTDFDLETMRRVLLGMKDKTEEADAIFVSEYQEHFAGITAITLPNKKTSLIAGILDSKWLKKKATSIEINALLAFGEFRPVDQMDAAMHTGTVSADWEGVLGVVQKTSDKPGLCKDFETYYPGDYAFWLGMSFPGDATDVTDLSLLNNKHEFLARMLLTKGEIGLNERVKLALKFKDDMSIVYNWIMGMSPEEKKTVRVTQINNEYLQEMDADDRERLRALLAENPTAVQRLQAAGADDSTKILKVLHEAVGDDRKMFADAYTAGLQAVGDPFIDLLVRKLGGDFGGVQTILTGTLDQRLRLAMQGMTDDEDYVFNLLEKHATTPERVDILKQDPKDAATLNGLMRNKLSAKEYAKALRMLLTGAEGMDPVERAKLTLNYSKEEQEATGMLDGSLNVYDAFKDEQRELRWAVQDAPTNMSPGPEDAAKLNALSSGVVASAESMIRTRDTLNDYAAQAIGLAVGSIIAYFTAGAGVAAIAELLPIFESVAVRVGVSAVARGMARVGVQRFTKGSSFDVFGNDGANAFAVGAIDGIVEVVAPSVIRGLVSKEYQDAMVMQGRKAAEAVWEGQKALHIKTALIEGASTEGFSSMVEAVGSDDTWRNGLSDGVMTTLAKGAQGGAIAAVGFAGIEVASPYLTKAIAKVQKLVSSGVPADVAKGLIEKEGTWVAARTGRKSVVPDVNTQALDEADIIAELKAKNVPDVDHAMRLIRDERKFIKEYNEMRKAHNFPVWDNMYAQPPGELLVDSLPTEAPSH</sequence>
<evidence type="ECO:0000256" key="1">
    <source>
        <dbReference type="SAM" id="MobiDB-lite"/>
    </source>
</evidence>
<evidence type="ECO:0000313" key="3">
    <source>
        <dbReference type="Proteomes" id="UP000295680"/>
    </source>
</evidence>
<dbReference type="RefSeq" id="WP_132117968.1">
    <property type="nucleotide sequence ID" value="NZ_SLWS01000004.1"/>
</dbReference>
<evidence type="ECO:0000313" key="2">
    <source>
        <dbReference type="EMBL" id="TCO59805.1"/>
    </source>
</evidence>
<dbReference type="EMBL" id="SLWS01000004">
    <property type="protein sequence ID" value="TCO59805.1"/>
    <property type="molecule type" value="Genomic_DNA"/>
</dbReference>
<organism evidence="2 3">
    <name type="scientific">Actinocrispum wychmicini</name>
    <dbReference type="NCBI Taxonomy" id="1213861"/>
    <lineage>
        <taxon>Bacteria</taxon>
        <taxon>Bacillati</taxon>
        <taxon>Actinomycetota</taxon>
        <taxon>Actinomycetes</taxon>
        <taxon>Pseudonocardiales</taxon>
        <taxon>Pseudonocardiaceae</taxon>
        <taxon>Actinocrispum</taxon>
    </lineage>
</organism>
<accession>A0A4R2K0G0</accession>
<gene>
    <name evidence="2" type="ORF">EV192_104648</name>
</gene>